<name>A0A0C2MKU6_THEKT</name>
<dbReference type="Proteomes" id="UP000031668">
    <property type="component" value="Unassembled WGS sequence"/>
</dbReference>
<gene>
    <name evidence="1" type="ORF">RF11_05982</name>
</gene>
<organism evidence="1 2">
    <name type="scientific">Thelohanellus kitauei</name>
    <name type="common">Myxosporean</name>
    <dbReference type="NCBI Taxonomy" id="669202"/>
    <lineage>
        <taxon>Eukaryota</taxon>
        <taxon>Metazoa</taxon>
        <taxon>Cnidaria</taxon>
        <taxon>Myxozoa</taxon>
        <taxon>Myxosporea</taxon>
        <taxon>Bivalvulida</taxon>
        <taxon>Platysporina</taxon>
        <taxon>Myxobolidae</taxon>
        <taxon>Thelohanellus</taxon>
    </lineage>
</organism>
<sequence>MLSKYTIDSASHSMNIHISYKELAPESFSKKVFGRDVVIYQAFFDTGKRATHFEICRDLNERQIYIHEFDDDLNKSSSTKNELEADLSSYSSVSGKTSILKKEVLTYGVIKDVLWTQHKVNNILNELHDSYALGLYINKKWVSGVIDLHENVGEIINQFIHVVDVFISNHMIYAMVNYMEGDGKIWVSNISHLALRVFDRDIGQHFEYNYRLK</sequence>
<dbReference type="EMBL" id="JWZT01004047">
    <property type="protein sequence ID" value="KII65005.1"/>
    <property type="molecule type" value="Genomic_DNA"/>
</dbReference>
<comment type="caution">
    <text evidence="1">The sequence shown here is derived from an EMBL/GenBank/DDBJ whole genome shotgun (WGS) entry which is preliminary data.</text>
</comment>
<evidence type="ECO:0000313" key="1">
    <source>
        <dbReference type="EMBL" id="KII65005.1"/>
    </source>
</evidence>
<keyword evidence="2" id="KW-1185">Reference proteome</keyword>
<accession>A0A0C2MKU6</accession>
<evidence type="ECO:0000313" key="2">
    <source>
        <dbReference type="Proteomes" id="UP000031668"/>
    </source>
</evidence>
<dbReference type="AlphaFoldDB" id="A0A0C2MKU6"/>
<protein>
    <submittedName>
        <fullName evidence="1">Uncharacterized protein</fullName>
    </submittedName>
</protein>
<proteinExistence type="predicted"/>
<reference evidence="1 2" key="1">
    <citation type="journal article" date="2014" name="Genome Biol. Evol.">
        <title>The genome of the myxosporean Thelohanellus kitauei shows adaptations to nutrient acquisition within its fish host.</title>
        <authorList>
            <person name="Yang Y."/>
            <person name="Xiong J."/>
            <person name="Zhou Z."/>
            <person name="Huo F."/>
            <person name="Miao W."/>
            <person name="Ran C."/>
            <person name="Liu Y."/>
            <person name="Zhang J."/>
            <person name="Feng J."/>
            <person name="Wang M."/>
            <person name="Wang M."/>
            <person name="Wang L."/>
            <person name="Yao B."/>
        </authorList>
    </citation>
    <scope>NUCLEOTIDE SEQUENCE [LARGE SCALE GENOMIC DNA]</scope>
    <source>
        <strain evidence="1">Wuqing</strain>
    </source>
</reference>